<dbReference type="InterPro" id="IPR011990">
    <property type="entry name" value="TPR-like_helical_dom_sf"/>
</dbReference>
<feature type="region of interest" description="Disordered" evidence="2">
    <location>
        <begin position="123"/>
        <end position="183"/>
    </location>
</feature>
<accession>A0AAQ3KW53</accession>
<evidence type="ECO:0000256" key="1">
    <source>
        <dbReference type="ARBA" id="ARBA00022837"/>
    </source>
</evidence>
<feature type="compositionally biased region" description="Basic and acidic residues" evidence="2">
    <location>
        <begin position="166"/>
        <end position="183"/>
    </location>
</feature>
<dbReference type="SUPFAM" id="SSF48113">
    <property type="entry name" value="Heme-dependent peroxidases"/>
    <property type="match status" value="1"/>
</dbReference>
<reference evidence="3 4" key="1">
    <citation type="submission" date="2023-10" db="EMBL/GenBank/DDBJ databases">
        <title>Chromosome-scale genome assembly provides insights into flower coloration mechanisms of Canna indica.</title>
        <authorList>
            <person name="Li C."/>
        </authorList>
    </citation>
    <scope>NUCLEOTIDE SEQUENCE [LARGE SCALE GENOMIC DNA]</scope>
    <source>
        <tissue evidence="3">Flower</tissue>
    </source>
</reference>
<feature type="compositionally biased region" description="Acidic residues" evidence="2">
    <location>
        <begin position="150"/>
        <end position="165"/>
    </location>
</feature>
<evidence type="ECO:0000313" key="3">
    <source>
        <dbReference type="EMBL" id="WOL13316.1"/>
    </source>
</evidence>
<protein>
    <submittedName>
        <fullName evidence="3">Uncharacterized protein</fullName>
    </submittedName>
</protein>
<evidence type="ECO:0000313" key="4">
    <source>
        <dbReference type="Proteomes" id="UP001327560"/>
    </source>
</evidence>
<dbReference type="InterPro" id="IPR010255">
    <property type="entry name" value="Haem_peroxidase_sf"/>
</dbReference>
<gene>
    <name evidence="3" type="ORF">Cni_G22086</name>
</gene>
<dbReference type="GO" id="GO:0004601">
    <property type="term" value="F:peroxidase activity"/>
    <property type="evidence" value="ECO:0007669"/>
    <property type="project" value="InterPro"/>
</dbReference>
<dbReference type="AlphaFoldDB" id="A0AAQ3KW53"/>
<dbReference type="GO" id="GO:0020037">
    <property type="term" value="F:heme binding"/>
    <property type="evidence" value="ECO:0007669"/>
    <property type="project" value="InterPro"/>
</dbReference>
<dbReference type="EMBL" id="CP136896">
    <property type="protein sequence ID" value="WOL13316.1"/>
    <property type="molecule type" value="Genomic_DNA"/>
</dbReference>
<proteinExistence type="predicted"/>
<dbReference type="Proteomes" id="UP001327560">
    <property type="component" value="Chromosome 7"/>
</dbReference>
<sequence length="183" mass="20591">MKCLRVMWFLGLQRSLAMLIVAVPEVVKLFKEMVVLAIHGFVEKALAHFHLMQTTGTEPEDITFIRVLSAYSHGGNSNTILATDARTKSKVEAFSKSHDSFFKSWAKSFVRLSNIFVKTGNAASEEEGVHSEGDAVISESDEWYQNVEHDENEGDSESDLDYVDEEERHDGSESDEMKAEIEL</sequence>
<dbReference type="GO" id="GO:0006979">
    <property type="term" value="P:response to oxidative stress"/>
    <property type="evidence" value="ECO:0007669"/>
    <property type="project" value="InterPro"/>
</dbReference>
<evidence type="ECO:0000256" key="2">
    <source>
        <dbReference type="SAM" id="MobiDB-lite"/>
    </source>
</evidence>
<dbReference type="Gene3D" id="1.25.40.10">
    <property type="entry name" value="Tetratricopeptide repeat domain"/>
    <property type="match status" value="1"/>
</dbReference>
<name>A0AAQ3KW53_9LILI</name>
<keyword evidence="1" id="KW-0106">Calcium</keyword>
<organism evidence="3 4">
    <name type="scientific">Canna indica</name>
    <name type="common">Indian-shot</name>
    <dbReference type="NCBI Taxonomy" id="4628"/>
    <lineage>
        <taxon>Eukaryota</taxon>
        <taxon>Viridiplantae</taxon>
        <taxon>Streptophyta</taxon>
        <taxon>Embryophyta</taxon>
        <taxon>Tracheophyta</taxon>
        <taxon>Spermatophyta</taxon>
        <taxon>Magnoliopsida</taxon>
        <taxon>Liliopsida</taxon>
        <taxon>Zingiberales</taxon>
        <taxon>Cannaceae</taxon>
        <taxon>Canna</taxon>
    </lineage>
</organism>
<keyword evidence="4" id="KW-1185">Reference proteome</keyword>